<proteinExistence type="predicted"/>
<keyword evidence="2" id="KW-1133">Transmembrane helix</keyword>
<dbReference type="AlphaFoldDB" id="A0A9X2FFS9"/>
<sequence length="237" mass="24704">MKLGPSLIGAIVGGLVAVAAQIGLESSLGKEAIWFALVSGLLTGFGARMMAGDGIRHGSFVRAALVAFVALAAIFGGSYISAEMTRKKASEAYESKPTTSPVDQQTEEEGAAATVEADEPAGDEDSTEPAPGEEETSTAEEAETEDADTEEPAEEPAERGEADDAASDEAETVAEVEETEVEVTEPQDPQTLDAIAKYKAKGIPNQKLDIWQLVFVVLGTLLAYELARGGGKAEQKA</sequence>
<reference evidence="3" key="1">
    <citation type="submission" date="2022-06" db="EMBL/GenBank/DDBJ databases">
        <title>Aeoliella straminimaris, a novel planctomycete from sediments.</title>
        <authorList>
            <person name="Vitorino I.R."/>
            <person name="Lage O.M."/>
        </authorList>
    </citation>
    <scope>NUCLEOTIDE SEQUENCE</scope>
    <source>
        <strain evidence="3">ICT_H6.2</strain>
    </source>
</reference>
<evidence type="ECO:0000313" key="4">
    <source>
        <dbReference type="Proteomes" id="UP001155241"/>
    </source>
</evidence>
<keyword evidence="4" id="KW-1185">Reference proteome</keyword>
<feature type="transmembrane region" description="Helical" evidence="2">
    <location>
        <begin position="7"/>
        <end position="26"/>
    </location>
</feature>
<feature type="transmembrane region" description="Helical" evidence="2">
    <location>
        <begin position="32"/>
        <end position="51"/>
    </location>
</feature>
<dbReference type="EMBL" id="JAMXLR010000055">
    <property type="protein sequence ID" value="MCO6045514.1"/>
    <property type="molecule type" value="Genomic_DNA"/>
</dbReference>
<evidence type="ECO:0000256" key="2">
    <source>
        <dbReference type="SAM" id="Phobius"/>
    </source>
</evidence>
<gene>
    <name evidence="3" type="ORF">NG895_16505</name>
</gene>
<feature type="region of interest" description="Disordered" evidence="1">
    <location>
        <begin position="92"/>
        <end position="190"/>
    </location>
</feature>
<feature type="compositionally biased region" description="Acidic residues" evidence="1">
    <location>
        <begin position="163"/>
        <end position="185"/>
    </location>
</feature>
<feature type="compositionally biased region" description="Acidic residues" evidence="1">
    <location>
        <begin position="105"/>
        <end position="155"/>
    </location>
</feature>
<feature type="transmembrane region" description="Helical" evidence="2">
    <location>
        <begin position="63"/>
        <end position="82"/>
    </location>
</feature>
<comment type="caution">
    <text evidence="3">The sequence shown here is derived from an EMBL/GenBank/DDBJ whole genome shotgun (WGS) entry which is preliminary data.</text>
</comment>
<keyword evidence="2" id="KW-0812">Transmembrane</keyword>
<evidence type="ECO:0000256" key="1">
    <source>
        <dbReference type="SAM" id="MobiDB-lite"/>
    </source>
</evidence>
<organism evidence="3 4">
    <name type="scientific">Aeoliella straminimaris</name>
    <dbReference type="NCBI Taxonomy" id="2954799"/>
    <lineage>
        <taxon>Bacteria</taxon>
        <taxon>Pseudomonadati</taxon>
        <taxon>Planctomycetota</taxon>
        <taxon>Planctomycetia</taxon>
        <taxon>Pirellulales</taxon>
        <taxon>Lacipirellulaceae</taxon>
        <taxon>Aeoliella</taxon>
    </lineage>
</organism>
<keyword evidence="2" id="KW-0472">Membrane</keyword>
<evidence type="ECO:0000313" key="3">
    <source>
        <dbReference type="EMBL" id="MCO6045514.1"/>
    </source>
</evidence>
<dbReference type="Proteomes" id="UP001155241">
    <property type="component" value="Unassembled WGS sequence"/>
</dbReference>
<protein>
    <submittedName>
        <fullName evidence="3">Uncharacterized protein</fullName>
    </submittedName>
</protein>
<name>A0A9X2FFS9_9BACT</name>
<dbReference type="RefSeq" id="WP_252853626.1">
    <property type="nucleotide sequence ID" value="NZ_JAMXLR010000055.1"/>
</dbReference>
<accession>A0A9X2FFS9</accession>